<dbReference type="EMBL" id="OZ034821">
    <property type="protein sequence ID" value="CAL1406048.1"/>
    <property type="molecule type" value="Genomic_DNA"/>
</dbReference>
<gene>
    <name evidence="2" type="ORF">LTRI10_LOCUS45800</name>
</gene>
<evidence type="ECO:0000313" key="3">
    <source>
        <dbReference type="Proteomes" id="UP001497516"/>
    </source>
</evidence>
<sequence length="146" mass="17431">MPPRRQARAATAEDADFVDLRRENAEVQRDNDELRRQVEMLAQRLDEVVQVQRQYDDVTIIDENPFANLRNHSPEHHNSRWEQGFRVDIPQFDGTLESEEVIDWLSQDEEILDFKGFPEDRRVPLVTIRLHDRAQAWWQQLKNTRA</sequence>
<dbReference type="Proteomes" id="UP001497516">
    <property type="component" value="Chromosome 8"/>
</dbReference>
<name>A0AAV2G882_9ROSI</name>
<organism evidence="2 3">
    <name type="scientific">Linum trigynum</name>
    <dbReference type="NCBI Taxonomy" id="586398"/>
    <lineage>
        <taxon>Eukaryota</taxon>
        <taxon>Viridiplantae</taxon>
        <taxon>Streptophyta</taxon>
        <taxon>Embryophyta</taxon>
        <taxon>Tracheophyta</taxon>
        <taxon>Spermatophyta</taxon>
        <taxon>Magnoliopsida</taxon>
        <taxon>eudicotyledons</taxon>
        <taxon>Gunneridae</taxon>
        <taxon>Pentapetalae</taxon>
        <taxon>rosids</taxon>
        <taxon>fabids</taxon>
        <taxon>Malpighiales</taxon>
        <taxon>Linaceae</taxon>
        <taxon>Linum</taxon>
    </lineage>
</organism>
<feature type="coiled-coil region" evidence="1">
    <location>
        <begin position="17"/>
        <end position="51"/>
    </location>
</feature>
<protein>
    <recommendedName>
        <fullName evidence="4">Retrotransposon gag domain-containing protein</fullName>
    </recommendedName>
</protein>
<keyword evidence="1" id="KW-0175">Coiled coil</keyword>
<accession>A0AAV2G882</accession>
<evidence type="ECO:0000313" key="2">
    <source>
        <dbReference type="EMBL" id="CAL1406048.1"/>
    </source>
</evidence>
<evidence type="ECO:0000256" key="1">
    <source>
        <dbReference type="SAM" id="Coils"/>
    </source>
</evidence>
<reference evidence="2 3" key="1">
    <citation type="submission" date="2024-04" db="EMBL/GenBank/DDBJ databases">
        <authorList>
            <person name="Fracassetti M."/>
        </authorList>
    </citation>
    <scope>NUCLEOTIDE SEQUENCE [LARGE SCALE GENOMIC DNA]</scope>
</reference>
<proteinExistence type="predicted"/>
<dbReference type="AlphaFoldDB" id="A0AAV2G882"/>
<keyword evidence="3" id="KW-1185">Reference proteome</keyword>
<evidence type="ECO:0008006" key="4">
    <source>
        <dbReference type="Google" id="ProtNLM"/>
    </source>
</evidence>